<proteinExistence type="inferred from homology"/>
<dbReference type="InterPro" id="IPR026262">
    <property type="entry name" value="DinJ"/>
</dbReference>
<comment type="similarity">
    <text evidence="1">Belongs to the RelB/DinJ antitoxin family.</text>
</comment>
<name>A0A0W8FXL7_9ZZZZ</name>
<dbReference type="PIRSF" id="PIRSF003108">
    <property type="entry name" value="DinJ"/>
    <property type="match status" value="1"/>
</dbReference>
<dbReference type="AlphaFoldDB" id="A0A0W8FXL7"/>
<organism evidence="3">
    <name type="scientific">hydrocarbon metagenome</name>
    <dbReference type="NCBI Taxonomy" id="938273"/>
    <lineage>
        <taxon>unclassified sequences</taxon>
        <taxon>metagenomes</taxon>
        <taxon>ecological metagenomes</taxon>
    </lineage>
</organism>
<dbReference type="NCBIfam" id="TIGR02384">
    <property type="entry name" value="RelB_DinJ"/>
    <property type="match status" value="1"/>
</dbReference>
<evidence type="ECO:0000313" key="3">
    <source>
        <dbReference type="EMBL" id="KUG25580.1"/>
    </source>
</evidence>
<evidence type="ECO:0000256" key="1">
    <source>
        <dbReference type="ARBA" id="ARBA00010562"/>
    </source>
</evidence>
<dbReference type="GO" id="GO:0000987">
    <property type="term" value="F:cis-regulatory region sequence-specific DNA binding"/>
    <property type="evidence" value="ECO:0007669"/>
    <property type="project" value="InterPro"/>
</dbReference>
<protein>
    <submittedName>
        <fullName evidence="3">Dna-damage-inducible protein j</fullName>
    </submittedName>
</protein>
<reference evidence="3" key="1">
    <citation type="journal article" date="2015" name="Proc. Natl. Acad. Sci. U.S.A.">
        <title>Networks of energetic and metabolic interactions define dynamics in microbial communities.</title>
        <authorList>
            <person name="Embree M."/>
            <person name="Liu J.K."/>
            <person name="Al-Bassam M.M."/>
            <person name="Zengler K."/>
        </authorList>
    </citation>
    <scope>NUCLEOTIDE SEQUENCE</scope>
</reference>
<evidence type="ECO:0000256" key="2">
    <source>
        <dbReference type="ARBA" id="ARBA00022649"/>
    </source>
</evidence>
<accession>A0A0W8FXL7</accession>
<dbReference type="GO" id="GO:0006351">
    <property type="term" value="P:DNA-templated transcription"/>
    <property type="evidence" value="ECO:0007669"/>
    <property type="project" value="TreeGrafter"/>
</dbReference>
<dbReference type="EMBL" id="LNQE01000649">
    <property type="protein sequence ID" value="KUG25580.1"/>
    <property type="molecule type" value="Genomic_DNA"/>
</dbReference>
<dbReference type="InterPro" id="IPR013321">
    <property type="entry name" value="Arc_rbn_hlx_hlx"/>
</dbReference>
<keyword evidence="2" id="KW-1277">Toxin-antitoxin system</keyword>
<gene>
    <name evidence="3" type="ORF">ASZ90_004598</name>
</gene>
<dbReference type="InterPro" id="IPR007337">
    <property type="entry name" value="RelB/DinJ"/>
</dbReference>
<sequence>MEKTVERKTAEIRVLLEPSLKKKSRKILDEIGISESEAVRIFFRNLVNRKEFPIELKVPNEETIKAMEDVDKGNYSKGYTDVDEMFKDLLK</sequence>
<comment type="caution">
    <text evidence="3">The sequence shown here is derived from an EMBL/GenBank/DDBJ whole genome shotgun (WGS) entry which is preliminary data.</text>
</comment>
<dbReference type="GO" id="GO:0006355">
    <property type="term" value="P:regulation of DNA-templated transcription"/>
    <property type="evidence" value="ECO:0007669"/>
    <property type="project" value="InterPro"/>
</dbReference>
<dbReference type="PANTHER" id="PTHR38781:SF1">
    <property type="entry name" value="ANTITOXIN DINJ-RELATED"/>
    <property type="match status" value="1"/>
</dbReference>
<dbReference type="GO" id="GO:0015643">
    <property type="term" value="F:toxic substance binding"/>
    <property type="evidence" value="ECO:0007669"/>
    <property type="project" value="InterPro"/>
</dbReference>
<dbReference type="GO" id="GO:0044010">
    <property type="term" value="P:single-species biofilm formation"/>
    <property type="evidence" value="ECO:0007669"/>
    <property type="project" value="InterPro"/>
</dbReference>
<dbReference type="Gene3D" id="1.10.1220.10">
    <property type="entry name" value="Met repressor-like"/>
    <property type="match status" value="1"/>
</dbReference>
<dbReference type="PANTHER" id="PTHR38781">
    <property type="entry name" value="ANTITOXIN DINJ-RELATED"/>
    <property type="match status" value="1"/>
</dbReference>
<dbReference type="Pfam" id="PF04221">
    <property type="entry name" value="RelB"/>
    <property type="match status" value="1"/>
</dbReference>